<protein>
    <submittedName>
        <fullName evidence="2">Type IV pilus assembly protein PilM</fullName>
    </submittedName>
</protein>
<dbReference type="OrthoDB" id="9773403at2"/>
<dbReference type="Gene3D" id="3.30.1490.300">
    <property type="match status" value="1"/>
</dbReference>
<dbReference type="Gene3D" id="3.30.420.40">
    <property type="match status" value="2"/>
</dbReference>
<dbReference type="InterPro" id="IPR043129">
    <property type="entry name" value="ATPase_NBD"/>
</dbReference>
<gene>
    <name evidence="2" type="ORF">SAMN05421749_10433</name>
</gene>
<name>A0A1G6KEP9_9GAMM</name>
<dbReference type="SUPFAM" id="SSF53067">
    <property type="entry name" value="Actin-like ATPase domain"/>
    <property type="match status" value="2"/>
</dbReference>
<accession>A0A1G6KEP9</accession>
<reference evidence="3" key="1">
    <citation type="submission" date="2016-09" db="EMBL/GenBank/DDBJ databases">
        <authorList>
            <person name="Varghese N."/>
            <person name="Submissions S."/>
        </authorList>
    </citation>
    <scope>NUCLEOTIDE SEQUENCE [LARGE SCALE GENOMIC DNA]</scope>
    <source>
        <strain evidence="3">ANC 3699</strain>
    </source>
</reference>
<dbReference type="GO" id="GO:0051301">
    <property type="term" value="P:cell division"/>
    <property type="evidence" value="ECO:0007669"/>
    <property type="project" value="InterPro"/>
</dbReference>
<dbReference type="NCBIfam" id="TIGR01175">
    <property type="entry name" value="pilM"/>
    <property type="match status" value="1"/>
</dbReference>
<dbReference type="SMART" id="SM00842">
    <property type="entry name" value="FtsA"/>
    <property type="match status" value="1"/>
</dbReference>
<organism evidence="2 3">
    <name type="scientific">Acinetobacter marinus</name>
    <dbReference type="NCBI Taxonomy" id="281375"/>
    <lineage>
        <taxon>Bacteria</taxon>
        <taxon>Pseudomonadati</taxon>
        <taxon>Pseudomonadota</taxon>
        <taxon>Gammaproteobacteria</taxon>
        <taxon>Moraxellales</taxon>
        <taxon>Moraxellaceae</taxon>
        <taxon>Acinetobacter</taxon>
    </lineage>
</organism>
<dbReference type="CDD" id="cd24049">
    <property type="entry name" value="ASKHA_NBD_PilM"/>
    <property type="match status" value="1"/>
</dbReference>
<dbReference type="Pfam" id="PF11104">
    <property type="entry name" value="PilM_2"/>
    <property type="match status" value="1"/>
</dbReference>
<evidence type="ECO:0000259" key="1">
    <source>
        <dbReference type="SMART" id="SM00842"/>
    </source>
</evidence>
<proteinExistence type="predicted"/>
<evidence type="ECO:0000313" key="3">
    <source>
        <dbReference type="Proteomes" id="UP000242317"/>
    </source>
</evidence>
<dbReference type="PANTHER" id="PTHR32432:SF3">
    <property type="entry name" value="ETHANOLAMINE UTILIZATION PROTEIN EUTJ"/>
    <property type="match status" value="1"/>
</dbReference>
<keyword evidence="3" id="KW-1185">Reference proteome</keyword>
<dbReference type="AlphaFoldDB" id="A0A1G6KEP9"/>
<dbReference type="InterPro" id="IPR005883">
    <property type="entry name" value="PilM"/>
</dbReference>
<dbReference type="InterPro" id="IPR050696">
    <property type="entry name" value="FtsA/MreB"/>
</dbReference>
<sequence>MVLKLNSKSSRGVVGVDIGSTSVKLIQLGQKEGKYHVEAYGALPLAENDVLDKNIMQAENVGEILERIYNLANPSSKEIAAAVPTVAVITKVIEMDADMGMDEREVQIRMDAEQYIPYPLDEVSLDFEIIRVNEKNPNRVDVLLVATRSENVEHRAEVIELAGLKPKIMDVDSYALERAYALLADSLPIGTKLVGVLDVGHTHTTLTVLNQGEVIYSREQSFGGKQLTQEIQQRYGLGLEEASYAKEERNLPDDYETEVLYPFMDALAQQAARSLQFFFSSSQFSEIDHLLLAGGSAQIPGLSKMLQDNLGYRVTLANPFLRMSYAPQVDAKKVERDASALLVACGLALRSFD</sequence>
<dbReference type="InterPro" id="IPR003494">
    <property type="entry name" value="SHS2_FtsA"/>
</dbReference>
<dbReference type="EMBL" id="FMYK01000004">
    <property type="protein sequence ID" value="SDC29407.1"/>
    <property type="molecule type" value="Genomic_DNA"/>
</dbReference>
<dbReference type="Proteomes" id="UP000242317">
    <property type="component" value="Unassembled WGS sequence"/>
</dbReference>
<dbReference type="PANTHER" id="PTHR32432">
    <property type="entry name" value="CELL DIVISION PROTEIN FTSA-RELATED"/>
    <property type="match status" value="1"/>
</dbReference>
<feature type="domain" description="SHS2" evidence="1">
    <location>
        <begin position="13"/>
        <end position="182"/>
    </location>
</feature>
<evidence type="ECO:0000313" key="2">
    <source>
        <dbReference type="EMBL" id="SDC29407.1"/>
    </source>
</evidence>
<dbReference type="PIRSF" id="PIRSF019169">
    <property type="entry name" value="PilM"/>
    <property type="match status" value="1"/>
</dbReference>